<evidence type="ECO:0000313" key="2">
    <source>
        <dbReference type="Proteomes" id="UP000177010"/>
    </source>
</evidence>
<dbReference type="RefSeq" id="WP_070367845.1">
    <property type="nucleotide sequence ID" value="NZ_JAZHVW010000002.1"/>
</dbReference>
<gene>
    <name evidence="1" type="ORF">LASUN_13220</name>
</gene>
<sequence length="73" mass="8225">MSGNGYGFKLSNGYYLNDNHITSASYTESDKPDWVMGQYGLSKWPSYQFESLQEAKSVGELFIGKVVTKDDDE</sequence>
<dbReference type="AlphaFoldDB" id="A0A1E7XCT5"/>
<organism evidence="1 2">
    <name type="scientific">Lentilactobacillus sunkii</name>
    <dbReference type="NCBI Taxonomy" id="481719"/>
    <lineage>
        <taxon>Bacteria</taxon>
        <taxon>Bacillati</taxon>
        <taxon>Bacillota</taxon>
        <taxon>Bacilli</taxon>
        <taxon>Lactobacillales</taxon>
        <taxon>Lactobacillaceae</taxon>
        <taxon>Lentilactobacillus</taxon>
    </lineage>
</organism>
<dbReference type="EMBL" id="MIQE01000012">
    <property type="protein sequence ID" value="OFA10772.1"/>
    <property type="molecule type" value="Genomic_DNA"/>
</dbReference>
<reference evidence="1 2" key="1">
    <citation type="submission" date="2016-09" db="EMBL/GenBank/DDBJ databases">
        <title>Genome Sequence of Lactobacillus sunkii Strain CG01.</title>
        <authorList>
            <person name="Poehlein A."/>
            <person name="Gabris C."/>
            <person name="Bengelsdorf F.R."/>
            <person name="Duerre P."/>
            <person name="Daniel R."/>
        </authorList>
    </citation>
    <scope>NUCLEOTIDE SEQUENCE [LARGE SCALE GENOMIC DNA]</scope>
    <source>
        <strain evidence="1 2">CG_D</strain>
    </source>
</reference>
<dbReference type="Proteomes" id="UP000177010">
    <property type="component" value="Unassembled WGS sequence"/>
</dbReference>
<proteinExistence type="predicted"/>
<protein>
    <submittedName>
        <fullName evidence="1">Uncharacterized protein</fullName>
    </submittedName>
</protein>
<dbReference type="STRING" id="481719.LASUN_13220"/>
<evidence type="ECO:0000313" key="1">
    <source>
        <dbReference type="EMBL" id="OFA10772.1"/>
    </source>
</evidence>
<accession>A0A1E7XCT5</accession>
<comment type="caution">
    <text evidence="1">The sequence shown here is derived from an EMBL/GenBank/DDBJ whole genome shotgun (WGS) entry which is preliminary data.</text>
</comment>
<name>A0A1E7XCT5_9LACO</name>